<name>A0A6J4K080_9SPHI</name>
<protein>
    <submittedName>
        <fullName evidence="1">Uncharacterized protein</fullName>
    </submittedName>
</protein>
<evidence type="ECO:0000313" key="1">
    <source>
        <dbReference type="EMBL" id="CAA9292214.1"/>
    </source>
</evidence>
<reference evidence="1" key="1">
    <citation type="submission" date="2020-02" db="EMBL/GenBank/DDBJ databases">
        <authorList>
            <person name="Meier V. D."/>
        </authorList>
    </citation>
    <scope>NUCLEOTIDE SEQUENCE</scope>
    <source>
        <strain evidence="1">AVDCRST_MAG56</strain>
    </source>
</reference>
<accession>A0A6J4K080</accession>
<dbReference type="AlphaFoldDB" id="A0A6J4K080"/>
<gene>
    <name evidence="1" type="ORF">AVDCRST_MAG56-4718</name>
</gene>
<feature type="non-terminal residue" evidence="1">
    <location>
        <position position="1"/>
    </location>
</feature>
<sequence length="40" mass="4645">CVPLAFRERLRRYLTWASKAGNMTKTGRPGCCRTFRVEVI</sequence>
<proteinExistence type="predicted"/>
<organism evidence="1">
    <name type="scientific">uncultured Cytophagales bacterium</name>
    <dbReference type="NCBI Taxonomy" id="158755"/>
    <lineage>
        <taxon>Bacteria</taxon>
        <taxon>Pseudomonadati</taxon>
        <taxon>Bacteroidota</taxon>
        <taxon>Sphingobacteriia</taxon>
        <taxon>Sphingobacteriales</taxon>
        <taxon>environmental samples</taxon>
    </lineage>
</organism>
<feature type="non-terminal residue" evidence="1">
    <location>
        <position position="40"/>
    </location>
</feature>
<dbReference type="EMBL" id="CADCTQ010000390">
    <property type="protein sequence ID" value="CAA9292214.1"/>
    <property type="molecule type" value="Genomic_DNA"/>
</dbReference>